<name>A0A1X6P1K8_PORUM</name>
<feature type="region of interest" description="Disordered" evidence="1">
    <location>
        <begin position="202"/>
        <end position="229"/>
    </location>
</feature>
<keyword evidence="3" id="KW-1185">Reference proteome</keyword>
<proteinExistence type="predicted"/>
<dbReference type="EMBL" id="KV918938">
    <property type="protein sequence ID" value="OSX74630.1"/>
    <property type="molecule type" value="Genomic_DNA"/>
</dbReference>
<gene>
    <name evidence="2" type="ORF">BU14_0277s0002</name>
</gene>
<protein>
    <submittedName>
        <fullName evidence="2">Uncharacterized protein</fullName>
    </submittedName>
</protein>
<dbReference type="Proteomes" id="UP000218209">
    <property type="component" value="Unassembled WGS sequence"/>
</dbReference>
<evidence type="ECO:0000313" key="3">
    <source>
        <dbReference type="Proteomes" id="UP000218209"/>
    </source>
</evidence>
<reference evidence="2 3" key="1">
    <citation type="submission" date="2017-03" db="EMBL/GenBank/DDBJ databases">
        <title>WGS assembly of Porphyra umbilicalis.</title>
        <authorList>
            <person name="Brawley S.H."/>
            <person name="Blouin N.A."/>
            <person name="Ficko-Blean E."/>
            <person name="Wheeler G.L."/>
            <person name="Lohr M."/>
            <person name="Goodson H.V."/>
            <person name="Jenkins J.W."/>
            <person name="Blaby-Haas C.E."/>
            <person name="Helliwell K.E."/>
            <person name="Chan C."/>
            <person name="Marriage T."/>
            <person name="Bhattacharya D."/>
            <person name="Klein A.S."/>
            <person name="Badis Y."/>
            <person name="Brodie J."/>
            <person name="Cao Y."/>
            <person name="Collen J."/>
            <person name="Dittami S.M."/>
            <person name="Gachon C.M."/>
            <person name="Green B.R."/>
            <person name="Karpowicz S."/>
            <person name="Kim J.W."/>
            <person name="Kudahl U."/>
            <person name="Lin S."/>
            <person name="Michel G."/>
            <person name="Mittag M."/>
            <person name="Olson B.J."/>
            <person name="Pangilinan J."/>
            <person name="Peng Y."/>
            <person name="Qiu H."/>
            <person name="Shu S."/>
            <person name="Singer J.T."/>
            <person name="Smith A.G."/>
            <person name="Sprecher B.N."/>
            <person name="Wagner V."/>
            <person name="Wang W."/>
            <person name="Wang Z.-Y."/>
            <person name="Yan J."/>
            <person name="Yarish C."/>
            <person name="Zoeuner-Riek S."/>
            <person name="Zhuang Y."/>
            <person name="Zou Y."/>
            <person name="Lindquist E.A."/>
            <person name="Grimwood J."/>
            <person name="Barry K."/>
            <person name="Rokhsar D.S."/>
            <person name="Schmutz J."/>
            <person name="Stiller J.W."/>
            <person name="Grossman A.R."/>
            <person name="Prochnik S.E."/>
        </authorList>
    </citation>
    <scope>NUCLEOTIDE SEQUENCE [LARGE SCALE GENOMIC DNA]</scope>
    <source>
        <strain evidence="2">4086291</strain>
    </source>
</reference>
<accession>A0A1X6P1K8</accession>
<evidence type="ECO:0000313" key="2">
    <source>
        <dbReference type="EMBL" id="OSX74630.1"/>
    </source>
</evidence>
<sequence>MKDKIEKAPFSADLLRNFRDAAARLDKHLAGYSACVHAAVSRLAPASSPTTSPEHLSKRVHDRLGFLHDHDTHAQRLVNIGLSFAYRHLELDALAIGNVHLLRDIRMKTHVAGSAVLADDVARMTHSHLTAPGGEPSMAVNVDMDGTAAAAAPSDVAREKVRPPGGSAATNVAGLVDRSTAAAATNAETGRGLDCSALVPVPRTVPSPGPPQRRDSCRRSFNGGGAGYL</sequence>
<dbReference type="AlphaFoldDB" id="A0A1X6P1K8"/>
<evidence type="ECO:0000256" key="1">
    <source>
        <dbReference type="SAM" id="MobiDB-lite"/>
    </source>
</evidence>
<organism evidence="2 3">
    <name type="scientific">Porphyra umbilicalis</name>
    <name type="common">Purple laver</name>
    <name type="synonym">Red alga</name>
    <dbReference type="NCBI Taxonomy" id="2786"/>
    <lineage>
        <taxon>Eukaryota</taxon>
        <taxon>Rhodophyta</taxon>
        <taxon>Bangiophyceae</taxon>
        <taxon>Bangiales</taxon>
        <taxon>Bangiaceae</taxon>
        <taxon>Porphyra</taxon>
    </lineage>
</organism>